<dbReference type="SUPFAM" id="SSF51182">
    <property type="entry name" value="RmlC-like cupins"/>
    <property type="match status" value="1"/>
</dbReference>
<dbReference type="AlphaFoldDB" id="A0AB39NBI4"/>
<evidence type="ECO:0000313" key="2">
    <source>
        <dbReference type="EMBL" id="XDQ15945.1"/>
    </source>
</evidence>
<dbReference type="EMBL" id="CP163432">
    <property type="protein sequence ID" value="XDQ15945.1"/>
    <property type="molecule type" value="Genomic_DNA"/>
</dbReference>
<dbReference type="InterPro" id="IPR053146">
    <property type="entry name" value="QDO-like"/>
</dbReference>
<dbReference type="PANTHER" id="PTHR36440">
    <property type="entry name" value="PUTATIVE (AFU_ORTHOLOGUE AFUA_8G07350)-RELATED"/>
    <property type="match status" value="1"/>
</dbReference>
<accession>A0AB39NBI4</accession>
<evidence type="ECO:0000259" key="1">
    <source>
        <dbReference type="Pfam" id="PF07883"/>
    </source>
</evidence>
<dbReference type="InterPro" id="IPR011051">
    <property type="entry name" value="RmlC_Cupin_sf"/>
</dbReference>
<reference evidence="2" key="1">
    <citation type="submission" date="2024-07" db="EMBL/GenBank/DDBJ databases">
        <authorList>
            <person name="Yu S.T."/>
        </authorList>
    </citation>
    <scope>NUCLEOTIDE SEQUENCE</scope>
    <source>
        <strain evidence="2">R11</strain>
    </source>
</reference>
<sequence>MSSLHGVGSGRGQVFHNPVTRERVVVLTDPVENPERALVGHLYVGAGGRVAAPHSHPESTERFHVLGGRVGFTIDGQEQVLGPGECAEVPPGVVHDWWQVGDEETQVLVEVTPGDRFSEVASTLFGLARDGKVNEHGLPDLLQSAVMLHAYRDAIVFSSPPPWLQRLLFGALAPVGRMLGRRPVYPDYLVSTDVVEPSATAMALLDSDGRLKWSSSKGS</sequence>
<feature type="domain" description="Cupin type-2" evidence="1">
    <location>
        <begin position="45"/>
        <end position="109"/>
    </location>
</feature>
<dbReference type="Gene3D" id="2.60.120.10">
    <property type="entry name" value="Jelly Rolls"/>
    <property type="match status" value="1"/>
</dbReference>
<name>A0AB39NBI4_9ACTN</name>
<dbReference type="InterPro" id="IPR013096">
    <property type="entry name" value="Cupin_2"/>
</dbReference>
<organism evidence="2">
    <name type="scientific">Streptomyces sp. R11</name>
    <dbReference type="NCBI Taxonomy" id="3238625"/>
    <lineage>
        <taxon>Bacteria</taxon>
        <taxon>Bacillati</taxon>
        <taxon>Actinomycetota</taxon>
        <taxon>Actinomycetes</taxon>
        <taxon>Kitasatosporales</taxon>
        <taxon>Streptomycetaceae</taxon>
        <taxon>Streptomyces</taxon>
    </lineage>
</organism>
<proteinExistence type="predicted"/>
<dbReference type="InterPro" id="IPR014710">
    <property type="entry name" value="RmlC-like_jellyroll"/>
</dbReference>
<dbReference type="RefSeq" id="WP_369275869.1">
    <property type="nucleotide sequence ID" value="NZ_CP163432.1"/>
</dbReference>
<protein>
    <submittedName>
        <fullName evidence="2">Cupin domain-containing protein</fullName>
    </submittedName>
</protein>
<dbReference type="Pfam" id="PF07883">
    <property type="entry name" value="Cupin_2"/>
    <property type="match status" value="1"/>
</dbReference>
<gene>
    <name evidence="2" type="ORF">AB5J55_43395</name>
</gene>
<dbReference type="PANTHER" id="PTHR36440:SF1">
    <property type="entry name" value="PUTATIVE (AFU_ORTHOLOGUE AFUA_8G07350)-RELATED"/>
    <property type="match status" value="1"/>
</dbReference>